<comment type="catalytic activity">
    <reaction evidence="8">
        <text>apo-[ACP] + CoA = holo-[ACP] + adenosine 3',5'-bisphosphate + H(+)</text>
        <dbReference type="Rhea" id="RHEA:12068"/>
        <dbReference type="Rhea" id="RHEA-COMP:9685"/>
        <dbReference type="Rhea" id="RHEA-COMP:9690"/>
        <dbReference type="ChEBI" id="CHEBI:15378"/>
        <dbReference type="ChEBI" id="CHEBI:29999"/>
        <dbReference type="ChEBI" id="CHEBI:57287"/>
        <dbReference type="ChEBI" id="CHEBI:58343"/>
        <dbReference type="ChEBI" id="CHEBI:64479"/>
        <dbReference type="EC" id="2.7.8.7"/>
    </reaction>
</comment>
<dbReference type="OrthoDB" id="517356at2"/>
<dbReference type="InterPro" id="IPR002582">
    <property type="entry name" value="ACPS"/>
</dbReference>
<evidence type="ECO:0000313" key="11">
    <source>
        <dbReference type="Proteomes" id="UP000004816"/>
    </source>
</evidence>
<evidence type="ECO:0000313" key="10">
    <source>
        <dbReference type="EMBL" id="EFV15096.1"/>
    </source>
</evidence>
<dbReference type="GO" id="GO:0005737">
    <property type="term" value="C:cytoplasm"/>
    <property type="evidence" value="ECO:0007669"/>
    <property type="project" value="UniProtKB-SubCell"/>
</dbReference>
<dbReference type="RefSeq" id="WP_007466562.1">
    <property type="nucleotide sequence ID" value="NZ_KI391954.1"/>
</dbReference>
<keyword evidence="4 8" id="KW-0276">Fatty acid metabolism</keyword>
<dbReference type="InterPro" id="IPR037143">
    <property type="entry name" value="4-PPantetheinyl_Trfase_dom_sf"/>
</dbReference>
<feature type="binding site" evidence="8">
    <location>
        <position position="57"/>
    </location>
    <ligand>
        <name>Mg(2+)</name>
        <dbReference type="ChEBI" id="CHEBI:18420"/>
    </ligand>
</feature>
<dbReference type="HAMAP" id="MF_00101">
    <property type="entry name" value="AcpS"/>
    <property type="match status" value="1"/>
</dbReference>
<dbReference type="eggNOG" id="COG0736">
    <property type="taxonomic scope" value="Bacteria"/>
</dbReference>
<evidence type="ECO:0000256" key="1">
    <source>
        <dbReference type="ARBA" id="ARBA00022516"/>
    </source>
</evidence>
<dbReference type="NCBIfam" id="TIGR00556">
    <property type="entry name" value="pantethn_trn"/>
    <property type="match status" value="1"/>
</dbReference>
<dbReference type="EMBL" id="ACZI02000003">
    <property type="protein sequence ID" value="EFV15096.1"/>
    <property type="molecule type" value="Genomic_DNA"/>
</dbReference>
<dbReference type="HOGENOM" id="CLU_089696_2_0_11"/>
<dbReference type="Pfam" id="PF01648">
    <property type="entry name" value="ACPS"/>
    <property type="match status" value="1"/>
</dbReference>
<keyword evidence="2 8" id="KW-0808">Transferase</keyword>
<dbReference type="SUPFAM" id="SSF56214">
    <property type="entry name" value="4'-phosphopantetheinyl transferase"/>
    <property type="match status" value="1"/>
</dbReference>
<keyword evidence="5 8" id="KW-0460">Magnesium</keyword>
<proteinExistence type="inferred from homology"/>
<organism evidence="10 11">
    <name type="scientific">Segniliparus rugosus (strain ATCC BAA-974 / DSM 45345 / CCUG 50838 / CIP 108380 / JCM 13579 / CDC 945)</name>
    <dbReference type="NCBI Taxonomy" id="679197"/>
    <lineage>
        <taxon>Bacteria</taxon>
        <taxon>Bacillati</taxon>
        <taxon>Actinomycetota</taxon>
        <taxon>Actinomycetes</taxon>
        <taxon>Mycobacteriales</taxon>
        <taxon>Segniliparaceae</taxon>
        <taxon>Segniliparus</taxon>
    </lineage>
</organism>
<dbReference type="Proteomes" id="UP000004816">
    <property type="component" value="Unassembled WGS sequence"/>
</dbReference>
<gene>
    <name evidence="8" type="primary">acpS</name>
    <name evidence="10" type="ORF">HMPREF9336_00002</name>
</gene>
<keyword evidence="3 8" id="KW-0479">Metal-binding</keyword>
<dbReference type="Gene3D" id="3.90.470.20">
    <property type="entry name" value="4'-phosphopantetheinyl transferase domain"/>
    <property type="match status" value="1"/>
</dbReference>
<dbReference type="InterPro" id="IPR008278">
    <property type="entry name" value="4-PPantetheinyl_Trfase_dom"/>
</dbReference>
<accession>E5XKI4</accession>
<comment type="cofactor">
    <cofactor evidence="8">
        <name>Mg(2+)</name>
        <dbReference type="ChEBI" id="CHEBI:18420"/>
    </cofactor>
</comment>
<dbReference type="EC" id="2.7.8.7" evidence="8"/>
<comment type="similarity">
    <text evidence="8">Belongs to the P-Pant transferase superfamily. AcpS family.</text>
</comment>
<keyword evidence="6 8" id="KW-0443">Lipid metabolism</keyword>
<protein>
    <recommendedName>
        <fullName evidence="8">Holo-[acyl-carrier-protein] synthase</fullName>
        <shortName evidence="8">Holo-ACP synthase</shortName>
        <ecNumber evidence="8">2.7.8.7</ecNumber>
    </recommendedName>
    <alternativeName>
        <fullName evidence="8">4'-phosphopantetheinyl transferase AcpS</fullName>
    </alternativeName>
</protein>
<keyword evidence="8" id="KW-0963">Cytoplasm</keyword>
<comment type="subcellular location">
    <subcellularLocation>
        <location evidence="8">Cytoplasm</location>
    </subcellularLocation>
</comment>
<dbReference type="GO" id="GO:0006633">
    <property type="term" value="P:fatty acid biosynthetic process"/>
    <property type="evidence" value="ECO:0007669"/>
    <property type="project" value="UniProtKB-UniRule"/>
</dbReference>
<evidence type="ECO:0000259" key="9">
    <source>
        <dbReference type="Pfam" id="PF01648"/>
    </source>
</evidence>
<keyword evidence="7 8" id="KW-0275">Fatty acid biosynthesis</keyword>
<dbReference type="AlphaFoldDB" id="E5XKI4"/>
<dbReference type="GO" id="GO:0000287">
    <property type="term" value="F:magnesium ion binding"/>
    <property type="evidence" value="ECO:0007669"/>
    <property type="project" value="UniProtKB-UniRule"/>
</dbReference>
<dbReference type="GO" id="GO:0008897">
    <property type="term" value="F:holo-[acyl-carrier-protein] synthase activity"/>
    <property type="evidence" value="ECO:0007669"/>
    <property type="project" value="UniProtKB-UniRule"/>
</dbReference>
<evidence type="ECO:0000256" key="6">
    <source>
        <dbReference type="ARBA" id="ARBA00023098"/>
    </source>
</evidence>
<reference evidence="10 11" key="1">
    <citation type="journal article" date="2011" name="Stand. Genomic Sci.">
        <title>High quality draft genome sequence of Segniliparus rugosus CDC 945(T)= (ATCC BAA-974(T)).</title>
        <authorList>
            <person name="Earl A.M."/>
            <person name="Desjardins C.A."/>
            <person name="Fitzgerald M.G."/>
            <person name="Arachchi H.M."/>
            <person name="Zeng Q."/>
            <person name="Mehta T."/>
            <person name="Griggs A."/>
            <person name="Birren B.W."/>
            <person name="Toney N.C."/>
            <person name="Carr J."/>
            <person name="Posey J."/>
            <person name="Butler W.R."/>
        </authorList>
    </citation>
    <scope>NUCLEOTIDE SEQUENCE [LARGE SCALE GENOMIC DNA]</scope>
    <source>
        <strain evidence="11">ATCC BAA-974 / DSM 45345 / CCUG 50838 / CIP 108380 / JCM 13579 / CDC 945</strain>
    </source>
</reference>
<sequence length="139" mass="14973">MAILGIGVDVVVVSAFAEQLAQPGTVMLRNFTPGERNDVDRRQDPARHYAGRWAVKEAVVKAWSVSRFGRSPKEPNLSPREVEVVTDAWGRPSVRLGSVLAGHLGEVRVHVSLSHDGDIAVAMAVLELDPAPVETSASQ</sequence>
<evidence type="ECO:0000256" key="2">
    <source>
        <dbReference type="ARBA" id="ARBA00022679"/>
    </source>
</evidence>
<evidence type="ECO:0000256" key="8">
    <source>
        <dbReference type="HAMAP-Rule" id="MF_00101"/>
    </source>
</evidence>
<comment type="function">
    <text evidence="8">Transfers the 4'-phosphopantetheine moiety from coenzyme A to a Ser of acyl-carrier-protein.</text>
</comment>
<dbReference type="STRING" id="679197.HMPREF9336_00002"/>
<dbReference type="NCBIfam" id="NF000831">
    <property type="entry name" value="PRK00070.3-1"/>
    <property type="match status" value="1"/>
</dbReference>
<evidence type="ECO:0000256" key="4">
    <source>
        <dbReference type="ARBA" id="ARBA00022832"/>
    </source>
</evidence>
<feature type="domain" description="4'-phosphopantetheinyl transferase" evidence="9">
    <location>
        <begin position="5"/>
        <end position="122"/>
    </location>
</feature>
<keyword evidence="11" id="KW-1185">Reference proteome</keyword>
<dbReference type="InterPro" id="IPR004568">
    <property type="entry name" value="Ppantetheine-prot_Trfase_dom"/>
</dbReference>
<name>E5XKI4_SEGRC</name>
<evidence type="ECO:0000256" key="3">
    <source>
        <dbReference type="ARBA" id="ARBA00022723"/>
    </source>
</evidence>
<evidence type="ECO:0000256" key="7">
    <source>
        <dbReference type="ARBA" id="ARBA00023160"/>
    </source>
</evidence>
<comment type="caution">
    <text evidence="10">The sequence shown here is derived from an EMBL/GenBank/DDBJ whole genome shotgun (WGS) entry which is preliminary data.</text>
</comment>
<evidence type="ECO:0000256" key="5">
    <source>
        <dbReference type="ARBA" id="ARBA00022842"/>
    </source>
</evidence>
<feature type="binding site" evidence="8">
    <location>
        <position position="9"/>
    </location>
    <ligand>
        <name>Mg(2+)</name>
        <dbReference type="ChEBI" id="CHEBI:18420"/>
    </ligand>
</feature>
<keyword evidence="1 8" id="KW-0444">Lipid biosynthesis</keyword>